<dbReference type="InterPro" id="IPR009045">
    <property type="entry name" value="Zn_M74/Hedgehog-like"/>
</dbReference>
<feature type="compositionally biased region" description="Basic and acidic residues" evidence="1">
    <location>
        <begin position="52"/>
        <end position="67"/>
    </location>
</feature>
<dbReference type="Proteomes" id="UP000288623">
    <property type="component" value="Unassembled WGS sequence"/>
</dbReference>
<keyword evidence="4" id="KW-0378">Hydrolase</keyword>
<keyword evidence="4" id="KW-0645">Protease</keyword>
<dbReference type="AlphaFoldDB" id="A0A433RR14"/>
<feature type="compositionally biased region" description="Low complexity" evidence="1">
    <location>
        <begin position="35"/>
        <end position="51"/>
    </location>
</feature>
<dbReference type="CDD" id="cd14852">
    <property type="entry name" value="LD-carboxypeptidase"/>
    <property type="match status" value="1"/>
</dbReference>
<evidence type="ECO:0000256" key="1">
    <source>
        <dbReference type="SAM" id="MobiDB-lite"/>
    </source>
</evidence>
<dbReference type="RefSeq" id="WP_126991405.1">
    <property type="nucleotide sequence ID" value="NZ_JTFC01000039.1"/>
</dbReference>
<gene>
    <name evidence="4" type="ORF">QI30_14935</name>
</gene>
<feature type="region of interest" description="Disordered" evidence="1">
    <location>
        <begin position="26"/>
        <end position="67"/>
    </location>
</feature>
<evidence type="ECO:0000313" key="4">
    <source>
        <dbReference type="EMBL" id="RUS53150.1"/>
    </source>
</evidence>
<reference evidence="4 5" key="1">
    <citation type="submission" date="2014-11" db="EMBL/GenBank/DDBJ databases">
        <title>Genome sequence and analysis of novel Kurthia sp.</title>
        <authorList>
            <person name="Lawson J.N."/>
            <person name="Gonzalez J.E."/>
            <person name="Rinauldi L."/>
            <person name="Xuan Z."/>
            <person name="Firman A."/>
            <person name="Shaddox L."/>
            <person name="Trudeau A."/>
            <person name="Shah S."/>
            <person name="Reiman D."/>
        </authorList>
    </citation>
    <scope>NUCLEOTIDE SEQUENCE [LARGE SCALE GENOMIC DNA]</scope>
    <source>
        <strain evidence="4 5">3B1D</strain>
    </source>
</reference>
<keyword evidence="5" id="KW-1185">Reference proteome</keyword>
<dbReference type="PANTHER" id="PTHR34385">
    <property type="entry name" value="D-ALANYL-D-ALANINE CARBOXYPEPTIDASE"/>
    <property type="match status" value="1"/>
</dbReference>
<dbReference type="InterPro" id="IPR058193">
    <property type="entry name" value="VanY/YodJ_core_dom"/>
</dbReference>
<dbReference type="GO" id="GO:0004180">
    <property type="term" value="F:carboxypeptidase activity"/>
    <property type="evidence" value="ECO:0007669"/>
    <property type="project" value="UniProtKB-KW"/>
</dbReference>
<comment type="caution">
    <text evidence="4">The sequence shown here is derived from an EMBL/GenBank/DDBJ whole genome shotgun (WGS) entry which is preliminary data.</text>
</comment>
<dbReference type="PANTHER" id="PTHR34385:SF1">
    <property type="entry name" value="PEPTIDOGLYCAN L-ALANYL-D-GLUTAMATE ENDOPEPTIDASE CWLK"/>
    <property type="match status" value="1"/>
</dbReference>
<name>A0A433RR14_9BACL</name>
<dbReference type="Pfam" id="PF02557">
    <property type="entry name" value="VanY"/>
    <property type="match status" value="1"/>
</dbReference>
<sequence length="252" mass="28201">MKKSFIRFPMLTLAASALLLAACGNDAEEKKTTESEQTTTEKTTEDNTATEKPVEEKPAKEEVERDAGGYIIDQEPATEVKKVDGVVIANKRFPMPGDYAPGESADARAAFNELNKAAQQAGYTFNAFSTYRSYDRQTELYNNYVAKDGQEAADRYSARPGFSEHQTGLAFDIGETSNPNDYASNRFGKTEAGKWLAEHAHDYGFIMRYPDGKEEITGYMYESWHFRYVGKDIATEIYNNDSTLEEYLGVEG</sequence>
<dbReference type="Gene3D" id="3.30.1380.10">
    <property type="match status" value="1"/>
</dbReference>
<dbReference type="InterPro" id="IPR003709">
    <property type="entry name" value="VanY-like_core_dom"/>
</dbReference>
<protein>
    <submittedName>
        <fullName evidence="4">D-alanyl-D-alanine carboxypeptidase</fullName>
    </submittedName>
</protein>
<feature type="signal peptide" evidence="2">
    <location>
        <begin position="1"/>
        <end position="21"/>
    </location>
</feature>
<proteinExistence type="predicted"/>
<accession>A0A433RR14</accession>
<dbReference type="PROSITE" id="PS51257">
    <property type="entry name" value="PROKAR_LIPOPROTEIN"/>
    <property type="match status" value="1"/>
</dbReference>
<dbReference type="EMBL" id="JTFC01000039">
    <property type="protein sequence ID" value="RUS53150.1"/>
    <property type="molecule type" value="Genomic_DNA"/>
</dbReference>
<organism evidence="4 5">
    <name type="scientific">Candidatus Kurthia intestinigallinarum</name>
    <dbReference type="NCBI Taxonomy" id="1562256"/>
    <lineage>
        <taxon>Bacteria</taxon>
        <taxon>Bacillati</taxon>
        <taxon>Bacillota</taxon>
        <taxon>Bacilli</taxon>
        <taxon>Bacillales</taxon>
        <taxon>Caryophanaceae</taxon>
        <taxon>Kurthia</taxon>
    </lineage>
</organism>
<dbReference type="SUPFAM" id="SSF55166">
    <property type="entry name" value="Hedgehog/DD-peptidase"/>
    <property type="match status" value="1"/>
</dbReference>
<feature type="chain" id="PRO_5038580298" evidence="2">
    <location>
        <begin position="22"/>
        <end position="252"/>
    </location>
</feature>
<dbReference type="OrthoDB" id="9792074at2"/>
<dbReference type="InterPro" id="IPR052179">
    <property type="entry name" value="DD-CPase-like"/>
</dbReference>
<feature type="domain" description="D-alanyl-D-alanine carboxypeptidase-like core" evidence="3">
    <location>
        <begin position="105"/>
        <end position="231"/>
    </location>
</feature>
<evidence type="ECO:0000313" key="5">
    <source>
        <dbReference type="Proteomes" id="UP000288623"/>
    </source>
</evidence>
<keyword evidence="2" id="KW-0732">Signal</keyword>
<evidence type="ECO:0000259" key="3">
    <source>
        <dbReference type="Pfam" id="PF02557"/>
    </source>
</evidence>
<evidence type="ECO:0000256" key="2">
    <source>
        <dbReference type="SAM" id="SignalP"/>
    </source>
</evidence>
<dbReference type="GO" id="GO:0006508">
    <property type="term" value="P:proteolysis"/>
    <property type="evidence" value="ECO:0007669"/>
    <property type="project" value="InterPro"/>
</dbReference>
<keyword evidence="4" id="KW-0121">Carboxypeptidase</keyword>